<comment type="caution">
    <text evidence="1">The sequence shown here is derived from an EMBL/GenBank/DDBJ whole genome shotgun (WGS) entry which is preliminary data.</text>
</comment>
<evidence type="ECO:0000313" key="2">
    <source>
        <dbReference type="Proteomes" id="UP000249417"/>
    </source>
</evidence>
<dbReference type="EMBL" id="QFQB01000006">
    <property type="protein sequence ID" value="PZQ48235.1"/>
    <property type="molecule type" value="Genomic_DNA"/>
</dbReference>
<reference evidence="1 2" key="1">
    <citation type="submission" date="2017-08" db="EMBL/GenBank/DDBJ databases">
        <title>Infants hospitalized years apart are colonized by the same room-sourced microbial strains.</title>
        <authorList>
            <person name="Brooks B."/>
            <person name="Olm M.R."/>
            <person name="Firek B.A."/>
            <person name="Baker R."/>
            <person name="Thomas B.C."/>
            <person name="Morowitz M.J."/>
            <person name="Banfield J.F."/>
        </authorList>
    </citation>
    <scope>NUCLEOTIDE SEQUENCE [LARGE SCALE GENOMIC DNA]</scope>
    <source>
        <strain evidence="1">S2_005_002_R2_29</strain>
    </source>
</reference>
<protein>
    <submittedName>
        <fullName evidence="1">Uncharacterized protein</fullName>
    </submittedName>
</protein>
<sequence length="168" mass="19233">MRVQIKDLMDKLGVGYVLSRYETCPWSAYDPEKGITAMAEVRMNNEGDEVEAEIQFLYDNPEDGKPPVEQMVFIYAKPVVSGQWSPTIFQIRRKDETIELYGWEEKCCNFFRACIQDIKMDIVPDIDEIAERELGGDERFRDARRGGGSKAPKIKPQALLGMKNGRGF</sequence>
<gene>
    <name evidence="1" type="ORF">DI551_01735</name>
</gene>
<accession>A0A2W5NBX5</accession>
<organism evidence="1 2">
    <name type="scientific">Micavibrio aeruginosavorus</name>
    <dbReference type="NCBI Taxonomy" id="349221"/>
    <lineage>
        <taxon>Bacteria</taxon>
        <taxon>Pseudomonadati</taxon>
        <taxon>Bdellovibrionota</taxon>
        <taxon>Bdellovibrionia</taxon>
        <taxon>Bdellovibrionales</taxon>
        <taxon>Pseudobdellovibrionaceae</taxon>
        <taxon>Micavibrio</taxon>
    </lineage>
</organism>
<dbReference type="AlphaFoldDB" id="A0A2W5NBX5"/>
<evidence type="ECO:0000313" key="1">
    <source>
        <dbReference type="EMBL" id="PZQ48235.1"/>
    </source>
</evidence>
<proteinExistence type="predicted"/>
<dbReference type="Proteomes" id="UP000249417">
    <property type="component" value="Unassembled WGS sequence"/>
</dbReference>
<name>A0A2W5NBX5_9BACT</name>